<sequence>MADQEWVYRNFTPAEGATAAINFLNQPERQGGGEASASLRNDQSVGVFYLAPGSLGSGTQQEWIYREFTAAEGPQGAANFLNQPARQAAGEVTATARGDGSVALLYLAPGSLGSGTQQEWIYREFTAAEGPQGAVTYLNQAARQGAGEVTAVARNNGSVALFYLAPGSLGSSTRQQWAYREFAASAGPAGAVAFLNQSPRQGRGEASAFARNDGSVALFYLEPGTG</sequence>
<dbReference type="RefSeq" id="WP_185062846.1">
    <property type="nucleotide sequence ID" value="NZ_BAABJP010000004.1"/>
</dbReference>
<dbReference type="Proteomes" id="UP001428817">
    <property type="component" value="Unassembled WGS sequence"/>
</dbReference>
<name>A0ABP9PNB2_9PSEU</name>
<gene>
    <name evidence="1" type="ORF">GCM10023321_12990</name>
</gene>
<evidence type="ECO:0000313" key="2">
    <source>
        <dbReference type="Proteomes" id="UP001428817"/>
    </source>
</evidence>
<accession>A0ABP9PNB2</accession>
<reference evidence="2" key="1">
    <citation type="journal article" date="2019" name="Int. J. Syst. Evol. Microbiol.">
        <title>The Global Catalogue of Microorganisms (GCM) 10K type strain sequencing project: providing services to taxonomists for standard genome sequencing and annotation.</title>
        <authorList>
            <consortium name="The Broad Institute Genomics Platform"/>
            <consortium name="The Broad Institute Genome Sequencing Center for Infectious Disease"/>
            <person name="Wu L."/>
            <person name="Ma J."/>
        </authorList>
    </citation>
    <scope>NUCLEOTIDE SEQUENCE [LARGE SCALE GENOMIC DNA]</scope>
    <source>
        <strain evidence="2">JCM 18303</strain>
    </source>
</reference>
<evidence type="ECO:0000313" key="1">
    <source>
        <dbReference type="EMBL" id="GAA5149321.1"/>
    </source>
</evidence>
<organism evidence="1 2">
    <name type="scientific">Pseudonocardia eucalypti</name>
    <dbReference type="NCBI Taxonomy" id="648755"/>
    <lineage>
        <taxon>Bacteria</taxon>
        <taxon>Bacillati</taxon>
        <taxon>Actinomycetota</taxon>
        <taxon>Actinomycetes</taxon>
        <taxon>Pseudonocardiales</taxon>
        <taxon>Pseudonocardiaceae</taxon>
        <taxon>Pseudonocardia</taxon>
    </lineage>
</organism>
<proteinExistence type="predicted"/>
<keyword evidence="2" id="KW-1185">Reference proteome</keyword>
<comment type="caution">
    <text evidence="1">The sequence shown here is derived from an EMBL/GenBank/DDBJ whole genome shotgun (WGS) entry which is preliminary data.</text>
</comment>
<dbReference type="EMBL" id="BAABJP010000004">
    <property type="protein sequence ID" value="GAA5149321.1"/>
    <property type="molecule type" value="Genomic_DNA"/>
</dbReference>
<protein>
    <submittedName>
        <fullName evidence="1">Uncharacterized protein</fullName>
    </submittedName>
</protein>